<dbReference type="AlphaFoldDB" id="L7UA05"/>
<dbReference type="eggNOG" id="COG1309">
    <property type="taxonomic scope" value="Bacteria"/>
</dbReference>
<dbReference type="InterPro" id="IPR050109">
    <property type="entry name" value="HTH-type_TetR-like_transc_reg"/>
</dbReference>
<evidence type="ECO:0000256" key="6">
    <source>
        <dbReference type="SAM" id="MobiDB-lite"/>
    </source>
</evidence>
<sequence>MARPRSGKTSSNPAPEVAGESDARARLIAASYRVLAERGYDATTVKEVARVAGVNQGLVHYYFGSKDALLLAVTREHSQQYVAELRRLREETPLEQLADASFAWGERHLRSAPEQFRLRYELFALGLRNAELTAAVGELQAQGDSEVARVVARYRGGEDVAPEPIDQHYASIIKACFDGLALQSLLDPAFDATPVYALLKQMVLKSMDGPGGAKSPPRRASSSRGQARRGGPRNRPRRRVRPTR</sequence>
<dbReference type="HOGENOM" id="CLU_069356_15_3_7"/>
<feature type="region of interest" description="Disordered" evidence="6">
    <location>
        <begin position="208"/>
        <end position="244"/>
    </location>
</feature>
<dbReference type="STRING" id="1278073.MYSTI_03567"/>
<organism evidence="8 9">
    <name type="scientific">Myxococcus stipitatus (strain DSM 14675 / JCM 12634 / Mx s8)</name>
    <dbReference type="NCBI Taxonomy" id="1278073"/>
    <lineage>
        <taxon>Bacteria</taxon>
        <taxon>Pseudomonadati</taxon>
        <taxon>Myxococcota</taxon>
        <taxon>Myxococcia</taxon>
        <taxon>Myxococcales</taxon>
        <taxon>Cystobacterineae</taxon>
        <taxon>Myxococcaceae</taxon>
        <taxon>Myxococcus</taxon>
    </lineage>
</organism>
<evidence type="ECO:0000313" key="8">
    <source>
        <dbReference type="EMBL" id="AGC44873.1"/>
    </source>
</evidence>
<dbReference type="Gene3D" id="1.10.357.10">
    <property type="entry name" value="Tetracycline Repressor, domain 2"/>
    <property type="match status" value="1"/>
</dbReference>
<evidence type="ECO:0000259" key="7">
    <source>
        <dbReference type="PROSITE" id="PS50977"/>
    </source>
</evidence>
<keyword evidence="4" id="KW-0804">Transcription</keyword>
<keyword evidence="9" id="KW-1185">Reference proteome</keyword>
<dbReference type="SUPFAM" id="SSF48498">
    <property type="entry name" value="Tetracyclin repressor-like, C-terminal domain"/>
    <property type="match status" value="1"/>
</dbReference>
<accession>L7UA05</accession>
<protein>
    <recommendedName>
        <fullName evidence="7">HTH tetR-type domain-containing protein</fullName>
    </recommendedName>
</protein>
<dbReference type="Pfam" id="PF13977">
    <property type="entry name" value="TetR_C_6"/>
    <property type="match status" value="1"/>
</dbReference>
<keyword evidence="2" id="KW-0805">Transcription regulation</keyword>
<dbReference type="RefSeq" id="WP_015349133.1">
    <property type="nucleotide sequence ID" value="NC_020126.1"/>
</dbReference>
<feature type="compositionally biased region" description="Low complexity" evidence="6">
    <location>
        <begin position="213"/>
        <end position="225"/>
    </location>
</feature>
<dbReference type="Proteomes" id="UP000011131">
    <property type="component" value="Chromosome"/>
</dbReference>
<dbReference type="GO" id="GO:0003700">
    <property type="term" value="F:DNA-binding transcription factor activity"/>
    <property type="evidence" value="ECO:0007669"/>
    <property type="project" value="TreeGrafter"/>
</dbReference>
<feature type="DNA-binding region" description="H-T-H motif" evidence="5">
    <location>
        <begin position="44"/>
        <end position="63"/>
    </location>
</feature>
<dbReference type="Pfam" id="PF00440">
    <property type="entry name" value="TetR_N"/>
    <property type="match status" value="1"/>
</dbReference>
<dbReference type="KEGG" id="msd:MYSTI_03567"/>
<dbReference type="SUPFAM" id="SSF46689">
    <property type="entry name" value="Homeodomain-like"/>
    <property type="match status" value="1"/>
</dbReference>
<dbReference type="PATRIC" id="fig|1278073.3.peg.3623"/>
<dbReference type="PROSITE" id="PS50977">
    <property type="entry name" value="HTH_TETR_2"/>
    <property type="match status" value="1"/>
</dbReference>
<evidence type="ECO:0000256" key="5">
    <source>
        <dbReference type="PROSITE-ProRule" id="PRU00335"/>
    </source>
</evidence>
<dbReference type="InterPro" id="IPR036271">
    <property type="entry name" value="Tet_transcr_reg_TetR-rel_C_sf"/>
</dbReference>
<evidence type="ECO:0000313" key="9">
    <source>
        <dbReference type="Proteomes" id="UP000011131"/>
    </source>
</evidence>
<keyword evidence="1" id="KW-0678">Repressor</keyword>
<dbReference type="PRINTS" id="PR00455">
    <property type="entry name" value="HTHTETR"/>
</dbReference>
<proteinExistence type="predicted"/>
<feature type="domain" description="HTH tetR-type" evidence="7">
    <location>
        <begin position="21"/>
        <end position="81"/>
    </location>
</feature>
<evidence type="ECO:0000256" key="4">
    <source>
        <dbReference type="ARBA" id="ARBA00023163"/>
    </source>
</evidence>
<dbReference type="GO" id="GO:0000976">
    <property type="term" value="F:transcription cis-regulatory region binding"/>
    <property type="evidence" value="ECO:0007669"/>
    <property type="project" value="TreeGrafter"/>
</dbReference>
<evidence type="ECO:0000256" key="1">
    <source>
        <dbReference type="ARBA" id="ARBA00022491"/>
    </source>
</evidence>
<dbReference type="InterPro" id="IPR009057">
    <property type="entry name" value="Homeodomain-like_sf"/>
</dbReference>
<dbReference type="OrthoDB" id="9790413at2"/>
<feature type="region of interest" description="Disordered" evidence="6">
    <location>
        <begin position="1"/>
        <end position="20"/>
    </location>
</feature>
<dbReference type="PANTHER" id="PTHR30055">
    <property type="entry name" value="HTH-TYPE TRANSCRIPTIONAL REGULATOR RUTR"/>
    <property type="match status" value="1"/>
</dbReference>
<dbReference type="InterPro" id="IPR001647">
    <property type="entry name" value="HTH_TetR"/>
</dbReference>
<evidence type="ECO:0000256" key="3">
    <source>
        <dbReference type="ARBA" id="ARBA00023125"/>
    </source>
</evidence>
<keyword evidence="3 5" id="KW-0238">DNA-binding</keyword>
<dbReference type="PANTHER" id="PTHR30055:SF226">
    <property type="entry name" value="HTH-TYPE TRANSCRIPTIONAL REGULATOR PKSA"/>
    <property type="match status" value="1"/>
</dbReference>
<dbReference type="EMBL" id="CP004025">
    <property type="protein sequence ID" value="AGC44873.1"/>
    <property type="molecule type" value="Genomic_DNA"/>
</dbReference>
<dbReference type="InterPro" id="IPR039538">
    <property type="entry name" value="BetI_C"/>
</dbReference>
<dbReference type="PROSITE" id="PS01081">
    <property type="entry name" value="HTH_TETR_1"/>
    <property type="match status" value="1"/>
</dbReference>
<feature type="compositionally biased region" description="Basic residues" evidence="6">
    <location>
        <begin position="226"/>
        <end position="244"/>
    </location>
</feature>
<reference evidence="8 9" key="1">
    <citation type="journal article" date="2013" name="Genome Announc.">
        <title>Complete genome sequence of Myxococcus stipitatus strain DSM 14675, a fruiting myxobacterium.</title>
        <authorList>
            <person name="Huntley S."/>
            <person name="Kneip S."/>
            <person name="Treuner-Lange A."/>
            <person name="Sogaard-Andersen L."/>
        </authorList>
    </citation>
    <scope>NUCLEOTIDE SEQUENCE [LARGE SCALE GENOMIC DNA]</scope>
    <source>
        <strain evidence="9">DSM 14675 / JCM 12634 / Mx s8</strain>
    </source>
</reference>
<name>L7UA05_MYXSD</name>
<dbReference type="InterPro" id="IPR023772">
    <property type="entry name" value="DNA-bd_HTH_TetR-type_CS"/>
</dbReference>
<gene>
    <name evidence="8" type="ordered locus">MYSTI_03567</name>
</gene>
<evidence type="ECO:0000256" key="2">
    <source>
        <dbReference type="ARBA" id="ARBA00023015"/>
    </source>
</evidence>